<organism evidence="2 3">
    <name type="scientific">Fistulina hepatica ATCC 64428</name>
    <dbReference type="NCBI Taxonomy" id="1128425"/>
    <lineage>
        <taxon>Eukaryota</taxon>
        <taxon>Fungi</taxon>
        <taxon>Dikarya</taxon>
        <taxon>Basidiomycota</taxon>
        <taxon>Agaricomycotina</taxon>
        <taxon>Agaricomycetes</taxon>
        <taxon>Agaricomycetidae</taxon>
        <taxon>Agaricales</taxon>
        <taxon>Fistulinaceae</taxon>
        <taxon>Fistulina</taxon>
    </lineage>
</organism>
<sequence>MNSQQPSELTLADTPNVDDTIVLSDLVQRGEASRLRRRGAMRLEHTYGTHAAPQTYPLLVVDSYDSQSDPTQPGRLSRVQKNEPTYVLFCGGHEDDDGPLLHQSSTPYKPSILPLFPDDDAPTHFPYTKPLGPQQQLTNGCGAVVHLRASPKDKMDMWVAKTSPSDIVAPLDCEFPADATSSTRALVTSPCGCVREAIACTACGNLLGTRYKPCRTASVHIFPPHRVKTRLAAAPYGMDYFCPAQPSPYVYTFFAGAVTPSPAHEFPHHPRNHHRPSSPISRDAPLIDRYLTASPLPMSDDDESVELAQLDSDSVLRDSDAPLSIGRETNENGPLGSASGSSRRSVAPTAGLGRRRSGEDGLGNSGSWVSQLEIVDPDPDNTCI</sequence>
<proteinExistence type="predicted"/>
<feature type="compositionally biased region" description="Low complexity" evidence="1">
    <location>
        <begin position="336"/>
        <end position="347"/>
    </location>
</feature>
<gene>
    <name evidence="2" type="ORF">FISHEDRAFT_55894</name>
</gene>
<reference evidence="2 3" key="1">
    <citation type="journal article" date="2015" name="Fungal Genet. Biol.">
        <title>Evolution of novel wood decay mechanisms in Agaricales revealed by the genome sequences of Fistulina hepatica and Cylindrobasidium torrendii.</title>
        <authorList>
            <person name="Floudas D."/>
            <person name="Held B.W."/>
            <person name="Riley R."/>
            <person name="Nagy L.G."/>
            <person name="Koehler G."/>
            <person name="Ransdell A.S."/>
            <person name="Younus H."/>
            <person name="Chow J."/>
            <person name="Chiniquy J."/>
            <person name="Lipzen A."/>
            <person name="Tritt A."/>
            <person name="Sun H."/>
            <person name="Haridas S."/>
            <person name="LaButti K."/>
            <person name="Ohm R.A."/>
            <person name="Kues U."/>
            <person name="Blanchette R.A."/>
            <person name="Grigoriev I.V."/>
            <person name="Minto R.E."/>
            <person name="Hibbett D.S."/>
        </authorList>
    </citation>
    <scope>NUCLEOTIDE SEQUENCE [LARGE SCALE GENOMIC DNA]</scope>
    <source>
        <strain evidence="2 3">ATCC 64428</strain>
    </source>
</reference>
<feature type="region of interest" description="Disordered" evidence="1">
    <location>
        <begin position="264"/>
        <end position="284"/>
    </location>
</feature>
<feature type="compositionally biased region" description="Acidic residues" evidence="1">
    <location>
        <begin position="375"/>
        <end position="384"/>
    </location>
</feature>
<dbReference type="Proteomes" id="UP000054144">
    <property type="component" value="Unassembled WGS sequence"/>
</dbReference>
<feature type="region of interest" description="Disordered" evidence="1">
    <location>
        <begin position="309"/>
        <end position="384"/>
    </location>
</feature>
<dbReference type="EMBL" id="KN881643">
    <property type="protein sequence ID" value="KIY52376.1"/>
    <property type="molecule type" value="Genomic_DNA"/>
</dbReference>
<accession>A0A0D7AM53</accession>
<evidence type="ECO:0000313" key="3">
    <source>
        <dbReference type="Proteomes" id="UP000054144"/>
    </source>
</evidence>
<evidence type="ECO:0000256" key="1">
    <source>
        <dbReference type="SAM" id="MobiDB-lite"/>
    </source>
</evidence>
<dbReference type="OrthoDB" id="3270840at2759"/>
<dbReference type="AlphaFoldDB" id="A0A0D7AM53"/>
<keyword evidence="3" id="KW-1185">Reference proteome</keyword>
<evidence type="ECO:0000313" key="2">
    <source>
        <dbReference type="EMBL" id="KIY52376.1"/>
    </source>
</evidence>
<protein>
    <submittedName>
        <fullName evidence="2">Uncharacterized protein</fullName>
    </submittedName>
</protein>
<name>A0A0D7AM53_9AGAR</name>